<accession>A0ACC2HIU4</accession>
<protein>
    <submittedName>
        <fullName evidence="1">Uncharacterized protein</fullName>
    </submittedName>
</protein>
<name>A0ACC2HIU4_DALPE</name>
<proteinExistence type="predicted"/>
<sequence length="520" mass="58956">MTSEKATLTVYRWKKKENMCLLSTMHPCVSITRGLKKKPETVTDYNHSKVAVDTLDQMARLYSVKGGTRRWPVAVFYNLLDMAAINAHVLYTKCLDKTVSRRDFIMDLAFELRENYMNAQTATKEAAKEARYARPRHVPLPQQLPPGKKIQCQMLQNVDEMESDGGSEIEPEIDVSDDDSSSESDIDPPPPIPEPRRRKTRKEPTETRTATVAVDTLDQMARLYSVKGGTRRWPVAVFYNLLDMAAINAHVLYTKCLDKTVSRRDFIMDLAFELRENYMNAQTATKEAAKEARYARPRHVPLPQQLPPGKKIQCQFSSSLSARDKDYSWQEVADAVTAVCGVVRTVDAVKKKWTSIASEAKKRGALFQKEKGKTGGGQLQIKPLTVHEEKILGVMGKVYTEGLSSGSEVGLPEPPLLASSDHDIILTLVECEDDVQVQPPQIVSPLPAKKKRTTDEPHLHYKNAQEELLHLEREKVKIMKEQLEVNKERLKLDMAKFELFKDYCKKQEANGFNNVHLLNQ</sequence>
<comment type="caution">
    <text evidence="1">The sequence shown here is derived from an EMBL/GenBank/DDBJ whole genome shotgun (WGS) entry which is preliminary data.</text>
</comment>
<keyword evidence="2" id="KW-1185">Reference proteome</keyword>
<evidence type="ECO:0000313" key="1">
    <source>
        <dbReference type="EMBL" id="KAJ8015943.1"/>
    </source>
</evidence>
<reference evidence="1" key="1">
    <citation type="submission" date="2021-05" db="EMBL/GenBank/DDBJ databases">
        <authorList>
            <person name="Pan Q."/>
            <person name="Jouanno E."/>
            <person name="Zahm M."/>
            <person name="Klopp C."/>
            <person name="Cabau C."/>
            <person name="Louis A."/>
            <person name="Berthelot C."/>
            <person name="Parey E."/>
            <person name="Roest Crollius H."/>
            <person name="Montfort J."/>
            <person name="Robinson-Rechavi M."/>
            <person name="Bouchez O."/>
            <person name="Lampietro C."/>
            <person name="Lopez Roques C."/>
            <person name="Donnadieu C."/>
            <person name="Postlethwait J."/>
            <person name="Bobe J."/>
            <person name="Dillon D."/>
            <person name="Chandos A."/>
            <person name="von Hippel F."/>
            <person name="Guiguen Y."/>
        </authorList>
    </citation>
    <scope>NUCLEOTIDE SEQUENCE</scope>
    <source>
        <strain evidence="1">YG-Jan2019</strain>
    </source>
</reference>
<evidence type="ECO:0000313" key="2">
    <source>
        <dbReference type="Proteomes" id="UP001157502"/>
    </source>
</evidence>
<dbReference type="Proteomes" id="UP001157502">
    <property type="component" value="Chromosome 1"/>
</dbReference>
<dbReference type="EMBL" id="CM055728">
    <property type="protein sequence ID" value="KAJ8015943.1"/>
    <property type="molecule type" value="Genomic_DNA"/>
</dbReference>
<organism evidence="1 2">
    <name type="scientific">Dallia pectoralis</name>
    <name type="common">Alaska blackfish</name>
    <dbReference type="NCBI Taxonomy" id="75939"/>
    <lineage>
        <taxon>Eukaryota</taxon>
        <taxon>Metazoa</taxon>
        <taxon>Chordata</taxon>
        <taxon>Craniata</taxon>
        <taxon>Vertebrata</taxon>
        <taxon>Euteleostomi</taxon>
        <taxon>Actinopterygii</taxon>
        <taxon>Neopterygii</taxon>
        <taxon>Teleostei</taxon>
        <taxon>Protacanthopterygii</taxon>
        <taxon>Esociformes</taxon>
        <taxon>Umbridae</taxon>
        <taxon>Dallia</taxon>
    </lineage>
</organism>
<gene>
    <name evidence="1" type="ORF">DPEC_G00001950</name>
</gene>